<dbReference type="SMART" id="SM00252">
    <property type="entry name" value="SH2"/>
    <property type="match status" value="1"/>
</dbReference>
<evidence type="ECO:0000256" key="6">
    <source>
        <dbReference type="ARBA" id="ARBA00022777"/>
    </source>
</evidence>
<dbReference type="GO" id="GO:0030036">
    <property type="term" value="P:actin cytoskeleton organization"/>
    <property type="evidence" value="ECO:0007669"/>
    <property type="project" value="UniProtKB-ARBA"/>
</dbReference>
<feature type="binding site" evidence="12">
    <location>
        <position position="222"/>
    </location>
    <ligand>
        <name>ATP</name>
        <dbReference type="ChEBI" id="CHEBI:30616"/>
    </ligand>
</feature>
<gene>
    <name evidence="16" type="ORF">AFUS01_LOCUS4454</name>
</gene>
<keyword evidence="6 13" id="KW-0418">Kinase</keyword>
<comment type="similarity">
    <text evidence="13">Belongs to the protein kinase superfamily. Tyr protein kinase family.</text>
</comment>
<dbReference type="GO" id="GO:0007424">
    <property type="term" value="P:open tracheal system development"/>
    <property type="evidence" value="ECO:0007669"/>
    <property type="project" value="UniProtKB-ARBA"/>
</dbReference>
<evidence type="ECO:0000259" key="14">
    <source>
        <dbReference type="PROSITE" id="PS50001"/>
    </source>
</evidence>
<dbReference type="Pfam" id="PF07714">
    <property type="entry name" value="PK_Tyr_Ser-Thr"/>
    <property type="match status" value="1"/>
</dbReference>
<evidence type="ECO:0000256" key="8">
    <source>
        <dbReference type="ARBA" id="ARBA00022999"/>
    </source>
</evidence>
<keyword evidence="8 11" id="KW-0727">SH2 domain</keyword>
<keyword evidence="17" id="KW-1185">Reference proteome</keyword>
<evidence type="ECO:0000256" key="4">
    <source>
        <dbReference type="ARBA" id="ARBA00022679"/>
    </source>
</evidence>
<evidence type="ECO:0000256" key="7">
    <source>
        <dbReference type="ARBA" id="ARBA00022840"/>
    </source>
</evidence>
<comment type="subcellular location">
    <subcellularLocation>
        <location evidence="1">Cytoplasm</location>
    </subcellularLocation>
</comment>
<evidence type="ECO:0000256" key="1">
    <source>
        <dbReference type="ARBA" id="ARBA00004496"/>
    </source>
</evidence>
<evidence type="ECO:0000256" key="11">
    <source>
        <dbReference type="PROSITE-ProRule" id="PRU00191"/>
    </source>
</evidence>
<dbReference type="InterPro" id="IPR035027">
    <property type="entry name" value="Csk-like_SH2"/>
</dbReference>
<dbReference type="GO" id="GO:0005737">
    <property type="term" value="C:cytoplasm"/>
    <property type="evidence" value="ECO:0007669"/>
    <property type="project" value="UniProtKB-SubCell"/>
</dbReference>
<organism evidence="16 17">
    <name type="scientific">Allacma fusca</name>
    <dbReference type="NCBI Taxonomy" id="39272"/>
    <lineage>
        <taxon>Eukaryota</taxon>
        <taxon>Metazoa</taxon>
        <taxon>Ecdysozoa</taxon>
        <taxon>Arthropoda</taxon>
        <taxon>Hexapoda</taxon>
        <taxon>Collembola</taxon>
        <taxon>Symphypleona</taxon>
        <taxon>Sminthuridae</taxon>
        <taxon>Allacma</taxon>
    </lineage>
</organism>
<dbReference type="InterPro" id="IPR050198">
    <property type="entry name" value="Non-receptor_tyrosine_kinases"/>
</dbReference>
<keyword evidence="7 12" id="KW-0067">ATP-binding</keyword>
<dbReference type="PANTHER" id="PTHR24418">
    <property type="entry name" value="TYROSINE-PROTEIN KINASE"/>
    <property type="match status" value="1"/>
</dbReference>
<keyword evidence="3" id="KW-0963">Cytoplasm</keyword>
<dbReference type="FunFam" id="3.30.505.10:FF:000023">
    <property type="entry name" value="Tyrosine-protein kinase"/>
    <property type="match status" value="1"/>
</dbReference>
<evidence type="ECO:0000259" key="15">
    <source>
        <dbReference type="PROSITE" id="PS50011"/>
    </source>
</evidence>
<dbReference type="PROSITE" id="PS50001">
    <property type="entry name" value="SH2"/>
    <property type="match status" value="1"/>
</dbReference>
<dbReference type="InterPro" id="IPR001245">
    <property type="entry name" value="Ser-Thr/Tyr_kinase_cat_dom"/>
</dbReference>
<accession>A0A8J2JUM0</accession>
<dbReference type="FunFam" id="1.10.510.10:FF:000272">
    <property type="entry name" value="Tyrosine-protein kinase"/>
    <property type="match status" value="1"/>
</dbReference>
<dbReference type="InterPro" id="IPR017441">
    <property type="entry name" value="Protein_kinase_ATP_BS"/>
</dbReference>
<evidence type="ECO:0000256" key="10">
    <source>
        <dbReference type="ARBA" id="ARBA00051245"/>
    </source>
</evidence>
<dbReference type="SMART" id="SM00219">
    <property type="entry name" value="TyrKc"/>
    <property type="match status" value="1"/>
</dbReference>
<dbReference type="PROSITE" id="PS00107">
    <property type="entry name" value="PROTEIN_KINASE_ATP"/>
    <property type="match status" value="1"/>
</dbReference>
<evidence type="ECO:0000256" key="5">
    <source>
        <dbReference type="ARBA" id="ARBA00022741"/>
    </source>
</evidence>
<feature type="domain" description="SH2" evidence="14">
    <location>
        <begin position="79"/>
        <end position="168"/>
    </location>
</feature>
<dbReference type="InterPro" id="IPR000980">
    <property type="entry name" value="SH2"/>
</dbReference>
<sequence>MVISICYVTYLTDHRSLCPARVVNLLLVFDICYKMNQTAGIQHWTDLDSFGRGNSSSPPDIVPPPRPRKSEVKLNSMPWFHGKISRDKAEDLLTPREDGLFLVRESTNFPGDYTLCVCWQGRVEHYRVHYKDNQLTIDEEEYFENLAQLVEHYEKDADGLCTRLCKSLPKEGHPEFCVDAKAFLEAGWAISHNDIELQESLGKGEFGEVRLGLLRGDKVAVKVLKDSSKAAQKFLAEASLMTSLRHPNLVQLLGVVLEGRNIYLVTEYMSKGSLLDYLRSRGRLHVTKTDQINFAYDTCAGMEYLEKRRVVHRDLAARNVLISEDCVAKVADFGLAWREEAIASETCGKLPIKWTAPEALKKNKFSNKSDMWSFGVLLWEIYSFGRVPYPRIHLSDVLKKVEHGYIMDAPDSCPPAVYELMKKAWHLNPDLRPSFFEVKSMLGQLRATTMQCIIQLLLRLPLVYPRKGIILSIEMILSLQHSFRDDLLASYFFNNMENPMLFHLFNQVKIQV</sequence>
<dbReference type="EMBL" id="CAJVCH010027738">
    <property type="protein sequence ID" value="CAG7702928.1"/>
    <property type="molecule type" value="Genomic_DNA"/>
</dbReference>
<dbReference type="GO" id="GO:0007435">
    <property type="term" value="P:salivary gland morphogenesis"/>
    <property type="evidence" value="ECO:0007669"/>
    <property type="project" value="UniProtKB-ARBA"/>
</dbReference>
<evidence type="ECO:0000256" key="3">
    <source>
        <dbReference type="ARBA" id="ARBA00022490"/>
    </source>
</evidence>
<proteinExistence type="inferred from homology"/>
<dbReference type="InterPro" id="IPR008266">
    <property type="entry name" value="Tyr_kinase_AS"/>
</dbReference>
<dbReference type="GO" id="GO:0004715">
    <property type="term" value="F:non-membrane spanning protein tyrosine kinase activity"/>
    <property type="evidence" value="ECO:0007669"/>
    <property type="project" value="UniProtKB-EC"/>
</dbReference>
<evidence type="ECO:0000256" key="9">
    <source>
        <dbReference type="ARBA" id="ARBA00023137"/>
    </source>
</evidence>
<name>A0A8J2JUM0_9HEXA</name>
<comment type="catalytic activity">
    <reaction evidence="10 13">
        <text>L-tyrosyl-[protein] + ATP = O-phospho-L-tyrosyl-[protein] + ADP + H(+)</text>
        <dbReference type="Rhea" id="RHEA:10596"/>
        <dbReference type="Rhea" id="RHEA-COMP:10136"/>
        <dbReference type="Rhea" id="RHEA-COMP:20101"/>
        <dbReference type="ChEBI" id="CHEBI:15378"/>
        <dbReference type="ChEBI" id="CHEBI:30616"/>
        <dbReference type="ChEBI" id="CHEBI:46858"/>
        <dbReference type="ChEBI" id="CHEBI:61978"/>
        <dbReference type="ChEBI" id="CHEBI:456216"/>
        <dbReference type="EC" id="2.7.10.2"/>
    </reaction>
</comment>
<dbReference type="AlphaFoldDB" id="A0A8J2JUM0"/>
<dbReference type="GO" id="GO:0002009">
    <property type="term" value="P:morphogenesis of an epithelium"/>
    <property type="evidence" value="ECO:0007669"/>
    <property type="project" value="UniProtKB-ARBA"/>
</dbReference>
<dbReference type="InterPro" id="IPR020635">
    <property type="entry name" value="Tyr_kinase_cat_dom"/>
</dbReference>
<dbReference type="CDD" id="cd09937">
    <property type="entry name" value="SH2_csk_like"/>
    <property type="match status" value="1"/>
</dbReference>
<keyword evidence="4 13" id="KW-0808">Transferase</keyword>
<evidence type="ECO:0000313" key="17">
    <source>
        <dbReference type="Proteomes" id="UP000708208"/>
    </source>
</evidence>
<feature type="domain" description="Protein kinase" evidence="15">
    <location>
        <begin position="195"/>
        <end position="442"/>
    </location>
</feature>
<dbReference type="GO" id="GO:0005524">
    <property type="term" value="F:ATP binding"/>
    <property type="evidence" value="ECO:0007669"/>
    <property type="project" value="UniProtKB-UniRule"/>
</dbReference>
<keyword evidence="5 12" id="KW-0547">Nucleotide-binding</keyword>
<dbReference type="InterPro" id="IPR000719">
    <property type="entry name" value="Prot_kinase_dom"/>
</dbReference>
<keyword evidence="9 13" id="KW-0829">Tyrosine-protein kinase</keyword>
<evidence type="ECO:0000313" key="16">
    <source>
        <dbReference type="EMBL" id="CAG7702928.1"/>
    </source>
</evidence>
<comment type="caution">
    <text evidence="16">The sequence shown here is derived from an EMBL/GenBank/DDBJ whole genome shotgun (WGS) entry which is preliminary data.</text>
</comment>
<protein>
    <recommendedName>
        <fullName evidence="13">Tyrosine-protein kinase</fullName>
        <ecNumber evidence="13">2.7.10.2</ecNumber>
    </recommendedName>
</protein>
<evidence type="ECO:0000256" key="13">
    <source>
        <dbReference type="RuleBase" id="RU362096"/>
    </source>
</evidence>
<evidence type="ECO:0000256" key="12">
    <source>
        <dbReference type="PROSITE-ProRule" id="PRU10141"/>
    </source>
</evidence>
<dbReference type="PROSITE" id="PS00109">
    <property type="entry name" value="PROTEIN_KINASE_TYR"/>
    <property type="match status" value="1"/>
</dbReference>
<dbReference type="Pfam" id="PF00017">
    <property type="entry name" value="SH2"/>
    <property type="match status" value="1"/>
</dbReference>
<dbReference type="PROSITE" id="PS50011">
    <property type="entry name" value="PROTEIN_KINASE_DOM"/>
    <property type="match status" value="1"/>
</dbReference>
<dbReference type="EC" id="2.7.10.2" evidence="13"/>
<dbReference type="OrthoDB" id="346907at2759"/>
<keyword evidence="2" id="KW-0728">SH3 domain</keyword>
<dbReference type="Proteomes" id="UP000708208">
    <property type="component" value="Unassembled WGS sequence"/>
</dbReference>
<evidence type="ECO:0000256" key="2">
    <source>
        <dbReference type="ARBA" id="ARBA00022443"/>
    </source>
</evidence>
<dbReference type="FunFam" id="3.30.200.20:FF:000053">
    <property type="entry name" value="Tyrosine-protein kinase"/>
    <property type="match status" value="1"/>
</dbReference>
<reference evidence="16" key="1">
    <citation type="submission" date="2021-06" db="EMBL/GenBank/DDBJ databases">
        <authorList>
            <person name="Hodson N. C."/>
            <person name="Mongue J. A."/>
            <person name="Jaron S. K."/>
        </authorList>
    </citation>
    <scope>NUCLEOTIDE SEQUENCE</scope>
</reference>